<evidence type="ECO:0000259" key="6">
    <source>
        <dbReference type="SMART" id="SM00382"/>
    </source>
</evidence>
<dbReference type="STRING" id="56408.A0A1E5R878"/>
<evidence type="ECO:0000313" key="8">
    <source>
        <dbReference type="Proteomes" id="UP000095728"/>
    </source>
</evidence>
<dbReference type="GO" id="GO:0005524">
    <property type="term" value="F:ATP binding"/>
    <property type="evidence" value="ECO:0007669"/>
    <property type="project" value="UniProtKB-KW"/>
</dbReference>
<feature type="compositionally biased region" description="Polar residues" evidence="5">
    <location>
        <begin position="320"/>
        <end position="335"/>
    </location>
</feature>
<keyword evidence="3 4" id="KW-0067">ATP-binding</keyword>
<dbReference type="SMART" id="SM00382">
    <property type="entry name" value="AAA"/>
    <property type="match status" value="1"/>
</dbReference>
<dbReference type="InterPro" id="IPR003959">
    <property type="entry name" value="ATPase_AAA_core"/>
</dbReference>
<dbReference type="GO" id="GO:0016887">
    <property type="term" value="F:ATP hydrolysis activity"/>
    <property type="evidence" value="ECO:0007669"/>
    <property type="project" value="InterPro"/>
</dbReference>
<dbReference type="Pfam" id="PF09336">
    <property type="entry name" value="Vps4_C"/>
    <property type="match status" value="1"/>
</dbReference>
<dbReference type="Proteomes" id="UP000095728">
    <property type="component" value="Unassembled WGS sequence"/>
</dbReference>
<evidence type="ECO:0000256" key="1">
    <source>
        <dbReference type="ARBA" id="ARBA00006914"/>
    </source>
</evidence>
<organism evidence="7 8">
    <name type="scientific">Hanseniaspora osmophila</name>
    <dbReference type="NCBI Taxonomy" id="56408"/>
    <lineage>
        <taxon>Eukaryota</taxon>
        <taxon>Fungi</taxon>
        <taxon>Dikarya</taxon>
        <taxon>Ascomycota</taxon>
        <taxon>Saccharomycotina</taxon>
        <taxon>Saccharomycetes</taxon>
        <taxon>Saccharomycodales</taxon>
        <taxon>Saccharomycodaceae</taxon>
        <taxon>Hanseniaspora</taxon>
    </lineage>
</organism>
<proteinExistence type="inferred from homology"/>
<dbReference type="FunFam" id="1.10.8.60:FF:000022">
    <property type="entry name" value="Fidgetin like 1"/>
    <property type="match status" value="1"/>
</dbReference>
<dbReference type="PANTHER" id="PTHR23074">
    <property type="entry name" value="AAA DOMAIN-CONTAINING"/>
    <property type="match status" value="1"/>
</dbReference>
<keyword evidence="7" id="KW-0378">Hydrolase</keyword>
<dbReference type="OrthoDB" id="10251136at2759"/>
<gene>
    <name evidence="7" type="ORF">AWRI3579_g3289</name>
</gene>
<dbReference type="InterPro" id="IPR041569">
    <property type="entry name" value="AAA_lid_3"/>
</dbReference>
<evidence type="ECO:0000256" key="3">
    <source>
        <dbReference type="ARBA" id="ARBA00022840"/>
    </source>
</evidence>
<dbReference type="GO" id="GO:0006508">
    <property type="term" value="P:proteolysis"/>
    <property type="evidence" value="ECO:0007669"/>
    <property type="project" value="UniProtKB-KW"/>
</dbReference>
<dbReference type="InterPro" id="IPR015415">
    <property type="entry name" value="Spast_Vps4_C"/>
</dbReference>
<feature type="region of interest" description="Disordered" evidence="5">
    <location>
        <begin position="182"/>
        <end position="242"/>
    </location>
</feature>
<dbReference type="InterPro" id="IPR003960">
    <property type="entry name" value="ATPase_AAA_CS"/>
</dbReference>
<comment type="similarity">
    <text evidence="1 4">Belongs to the AAA ATPase family.</text>
</comment>
<dbReference type="FunFam" id="3.40.50.300:FF:000093">
    <property type="entry name" value="Fidgetin-like 1"/>
    <property type="match status" value="1"/>
</dbReference>
<dbReference type="SUPFAM" id="SSF52540">
    <property type="entry name" value="P-loop containing nucleoside triphosphate hydrolases"/>
    <property type="match status" value="1"/>
</dbReference>
<evidence type="ECO:0000256" key="2">
    <source>
        <dbReference type="ARBA" id="ARBA00022741"/>
    </source>
</evidence>
<dbReference type="Pfam" id="PF00004">
    <property type="entry name" value="AAA"/>
    <property type="match status" value="1"/>
</dbReference>
<dbReference type="EMBL" id="LPNM01000009">
    <property type="protein sequence ID" value="OEJ83071.1"/>
    <property type="molecule type" value="Genomic_DNA"/>
</dbReference>
<feature type="compositionally biased region" description="Polar residues" evidence="5">
    <location>
        <begin position="221"/>
        <end position="242"/>
    </location>
</feature>
<dbReference type="InterPro" id="IPR027417">
    <property type="entry name" value="P-loop_NTPase"/>
</dbReference>
<evidence type="ECO:0000313" key="7">
    <source>
        <dbReference type="EMBL" id="OEJ83071.1"/>
    </source>
</evidence>
<accession>A0A1E5R878</accession>
<feature type="compositionally biased region" description="Pro residues" evidence="5">
    <location>
        <begin position="270"/>
        <end position="281"/>
    </location>
</feature>
<dbReference type="InterPro" id="IPR050304">
    <property type="entry name" value="MT-severing_AAA_ATPase"/>
</dbReference>
<dbReference type="Pfam" id="PF17862">
    <property type="entry name" value="AAA_lid_3"/>
    <property type="match status" value="1"/>
</dbReference>
<evidence type="ECO:0000256" key="5">
    <source>
        <dbReference type="SAM" id="MobiDB-lite"/>
    </source>
</evidence>
<keyword evidence="8" id="KW-1185">Reference proteome</keyword>
<dbReference type="GO" id="GO:0008233">
    <property type="term" value="F:peptidase activity"/>
    <property type="evidence" value="ECO:0007669"/>
    <property type="project" value="UniProtKB-KW"/>
</dbReference>
<keyword evidence="7" id="KW-0645">Protease</keyword>
<sequence>MGLDKYAIPSSFTLLQSLQLLLFISQSKYQNYKESYNLTIAQTQIQDHQANETFLQNNYKNIQNVAQYLKNGIKIIQNEFQVKDVYENYVNLDVVSDLRILRFEINEETERLKNLLGKKNDFGSFLKHRIFNSHDNAEREQVESLKNKKLVNQRQIEMKHQEQETQKQALLENQIRKEVKQEIIQEKKRTSRSSMERKAEKRISTSRPNLNVETEQHRSAKISTNPNGSLVSPNRATKSSSDVSTGLNAAILAFNGARASPTLQARRQFSPPPPPPPPPQMATPTSNNSRGNNSSNNTASGAKTPVSTHHPRKSFERHTSTGTTSHSNMNSTHVTYNGIPQAGQSKPTRRESPVVLTSDGSVQNDRRKSKFIEDKNKKQKSENDLDPRLQNLPLEPLVITQIMNEVLVSDAKIHWDDICGLEQTKAVLKETVVYPLLRPDIFKGLREPVTGILLFGPPGTGKTMIGKCVASECNATFFSISSSTLLSKFLGESEKLIKTLFLVAKRLAPSIIFIDEIDSLLSSRSGDGNENESSRRIKTELLIQWSNITNDQVLVLGATNLPWSIDEAARRRFSKKLYIPLPDYQTRLMQLRKLLHNSSLTTEQFDILAQITEGYSSSDLTTLCKEAAMCPVRELGDQLLYVDSKKVRLITAADVENSLQVVKPSVSKQNLVNFETWSQLYGSQG</sequence>
<dbReference type="PANTHER" id="PTHR23074:SF17">
    <property type="entry name" value="FIDGETIN-LIKE PROTEIN 1"/>
    <property type="match status" value="1"/>
</dbReference>
<dbReference type="AlphaFoldDB" id="A0A1E5R878"/>
<keyword evidence="2 4" id="KW-0547">Nucleotide-binding</keyword>
<reference evidence="8" key="1">
    <citation type="journal article" date="2016" name="Genome Announc.">
        <title>Genome sequences of three species of Hanseniaspora isolated from spontaneous wine fermentations.</title>
        <authorList>
            <person name="Sternes P.R."/>
            <person name="Lee D."/>
            <person name="Kutyna D.R."/>
            <person name="Borneman A.R."/>
        </authorList>
    </citation>
    <scope>NUCLEOTIDE SEQUENCE [LARGE SCALE GENOMIC DNA]</scope>
    <source>
        <strain evidence="8">AWRI3579</strain>
    </source>
</reference>
<feature type="region of interest" description="Disordered" evidence="5">
    <location>
        <begin position="263"/>
        <end position="388"/>
    </location>
</feature>
<name>A0A1E5R878_9ASCO</name>
<evidence type="ECO:0000256" key="4">
    <source>
        <dbReference type="RuleBase" id="RU003651"/>
    </source>
</evidence>
<dbReference type="PROSITE" id="PS00674">
    <property type="entry name" value="AAA"/>
    <property type="match status" value="1"/>
</dbReference>
<feature type="compositionally biased region" description="Basic and acidic residues" evidence="5">
    <location>
        <begin position="182"/>
        <end position="203"/>
    </location>
</feature>
<feature type="compositionally biased region" description="Low complexity" evidence="5">
    <location>
        <begin position="285"/>
        <end position="302"/>
    </location>
</feature>
<dbReference type="CDD" id="cd19509">
    <property type="entry name" value="RecA-like_VPS4-like"/>
    <property type="match status" value="1"/>
</dbReference>
<dbReference type="InterPro" id="IPR003593">
    <property type="entry name" value="AAA+_ATPase"/>
</dbReference>
<dbReference type="Gene3D" id="1.10.8.60">
    <property type="match status" value="1"/>
</dbReference>
<comment type="caution">
    <text evidence="7">The sequence shown here is derived from an EMBL/GenBank/DDBJ whole genome shotgun (WGS) entry which is preliminary data.</text>
</comment>
<feature type="compositionally biased region" description="Basic and acidic residues" evidence="5">
    <location>
        <begin position="364"/>
        <end position="387"/>
    </location>
</feature>
<protein>
    <submittedName>
        <fullName evidence="7">Putative 26S protease subunit YTA6</fullName>
    </submittedName>
</protein>
<dbReference type="Gene3D" id="3.40.50.300">
    <property type="entry name" value="P-loop containing nucleotide triphosphate hydrolases"/>
    <property type="match status" value="1"/>
</dbReference>
<dbReference type="InParanoid" id="A0A1E5R878"/>
<feature type="domain" description="AAA+ ATPase" evidence="6">
    <location>
        <begin position="448"/>
        <end position="583"/>
    </location>
</feature>